<dbReference type="Gene3D" id="3.40.50.300">
    <property type="entry name" value="P-loop containing nucleotide triphosphate hydrolases"/>
    <property type="match status" value="1"/>
</dbReference>
<organism evidence="2 3">
    <name type="scientific">Candidatus Agrococcus pullicola</name>
    <dbReference type="NCBI Taxonomy" id="2838429"/>
    <lineage>
        <taxon>Bacteria</taxon>
        <taxon>Bacillati</taxon>
        <taxon>Actinomycetota</taxon>
        <taxon>Actinomycetes</taxon>
        <taxon>Micrococcales</taxon>
        <taxon>Microbacteriaceae</taxon>
        <taxon>Agrococcus</taxon>
    </lineage>
</organism>
<dbReference type="SUPFAM" id="SSF52540">
    <property type="entry name" value="P-loop containing nucleoside triphosphate hydrolases"/>
    <property type="match status" value="1"/>
</dbReference>
<reference evidence="2" key="1">
    <citation type="journal article" date="2021" name="PeerJ">
        <title>Extensive microbial diversity within the chicken gut microbiome revealed by metagenomics and culture.</title>
        <authorList>
            <person name="Gilroy R."/>
            <person name="Ravi A."/>
            <person name="Getino M."/>
            <person name="Pursley I."/>
            <person name="Horton D.L."/>
            <person name="Alikhan N.F."/>
            <person name="Baker D."/>
            <person name="Gharbi K."/>
            <person name="Hall N."/>
            <person name="Watson M."/>
            <person name="Adriaenssens E.M."/>
            <person name="Foster-Nyarko E."/>
            <person name="Jarju S."/>
            <person name="Secka A."/>
            <person name="Antonio M."/>
            <person name="Oren A."/>
            <person name="Chaudhuri R.R."/>
            <person name="La Ragione R."/>
            <person name="Hildebrand F."/>
            <person name="Pallen M.J."/>
        </authorList>
    </citation>
    <scope>NUCLEOTIDE SEQUENCE</scope>
    <source>
        <strain evidence="2">ChiGjej1B1-98</strain>
    </source>
</reference>
<dbReference type="AlphaFoldDB" id="A0A9D1YTG4"/>
<evidence type="ECO:0000313" key="3">
    <source>
        <dbReference type="Proteomes" id="UP000824005"/>
    </source>
</evidence>
<dbReference type="PRINTS" id="PR00364">
    <property type="entry name" value="DISEASERSIST"/>
</dbReference>
<dbReference type="InterPro" id="IPR019734">
    <property type="entry name" value="TPR_rpt"/>
</dbReference>
<feature type="domain" description="AAA+ ATPase" evidence="1">
    <location>
        <begin position="143"/>
        <end position="292"/>
    </location>
</feature>
<dbReference type="SMART" id="SM00028">
    <property type="entry name" value="TPR"/>
    <property type="match status" value="6"/>
</dbReference>
<dbReference type="InterPro" id="IPR027417">
    <property type="entry name" value="P-loop_NTPase"/>
</dbReference>
<name>A0A9D1YTG4_9MICO</name>
<dbReference type="InterPro" id="IPR011990">
    <property type="entry name" value="TPR-like_helical_dom_sf"/>
</dbReference>
<dbReference type="Gene3D" id="1.10.10.10">
    <property type="entry name" value="Winged helix-like DNA-binding domain superfamily/Winged helix DNA-binding domain"/>
    <property type="match status" value="1"/>
</dbReference>
<reference evidence="2" key="2">
    <citation type="submission" date="2021-04" db="EMBL/GenBank/DDBJ databases">
        <authorList>
            <person name="Gilroy R."/>
        </authorList>
    </citation>
    <scope>NUCLEOTIDE SEQUENCE</scope>
    <source>
        <strain evidence="2">ChiGjej1B1-98</strain>
    </source>
</reference>
<dbReference type="SMART" id="SM00382">
    <property type="entry name" value="AAA"/>
    <property type="match status" value="1"/>
</dbReference>
<dbReference type="EMBL" id="DXDC01000055">
    <property type="protein sequence ID" value="HIY65038.1"/>
    <property type="molecule type" value="Genomic_DNA"/>
</dbReference>
<sequence length="851" mass="92276">MTIADVIDWDDPPESFDRIAADLRAMRSAAGDPSFAEIARRVGALRAKRGVPEREQRVAKSTLYDSFRDGRRRMDVRVVMEIALALGLPEGAKSSWAARVCAARAAADGSSVVSVSGAVPEPVHSYVDREAELEQTESALQSGNRPVWVTAMPGAGKTQLALRVAQRLANEGVGAIFIDLRGHRAGVTPVAPTAARRAILHSLGIEEGVSEGDLAQTSRLIQGLREAGRLLILDDATGPEQVRGIVGEQPRGPVIVTSRVAPGETDIWKKVTLQGLNAEEASQLLAALLPVENERAIADDVTNASRLVDVCEGLPLAISLIGSRLLTHPDWTLADHVDLMRKRVAGGRLDGALQAELDISYADLPEAPARLLRACADLPIVEINLDVIAALLEIDEPAAREIADALVDRNLAIRRAEGRITLHSLVRAYALERAEETDTPWARQEAFARVSAYLAEQIWSAYAVIAAGQGDEPRTTNFEYPQSARSAEAAGAWLQDHLQEALSVAHEAPGRGYHDMLFRISEGLSWWMNLTGRQPAALKLHEAAADHAFETGDTNALAMASLDAGQLHVMGERPDAALEHFSRVRQLMDGADRMADPGLLGLLRNMEATILIRQGRLEEAIEGLQWAVALHRERGEGIRLLGALTNLGVALHTAGRFDEETGVLEEGLQLAVTTGNDLHRSFLLVNSADLAIELGDLDGAARHARSALELAETMDMVFLVVCAQATLAEIARRGSDFDEADRLLTDALDKSETLGQDLTTAEVLILVANLEHDRGRIPAALTALERAKALFSENGDHYLRGRYWRLRSNVADTGQERQELRSRAIEAFERAGAHHRAAEIAAEDREEVPLS</sequence>
<proteinExistence type="predicted"/>
<evidence type="ECO:0000313" key="2">
    <source>
        <dbReference type="EMBL" id="HIY65038.1"/>
    </source>
</evidence>
<comment type="caution">
    <text evidence="2">The sequence shown here is derived from an EMBL/GenBank/DDBJ whole genome shotgun (WGS) entry which is preliminary data.</text>
</comment>
<dbReference type="InterPro" id="IPR036388">
    <property type="entry name" value="WH-like_DNA-bd_sf"/>
</dbReference>
<dbReference type="Gene3D" id="1.25.40.10">
    <property type="entry name" value="Tetratricopeptide repeat domain"/>
    <property type="match status" value="1"/>
</dbReference>
<dbReference type="SUPFAM" id="SSF48452">
    <property type="entry name" value="TPR-like"/>
    <property type="match status" value="1"/>
</dbReference>
<dbReference type="Proteomes" id="UP000824005">
    <property type="component" value="Unassembled WGS sequence"/>
</dbReference>
<gene>
    <name evidence="2" type="ORF">H9830_02015</name>
</gene>
<evidence type="ECO:0000259" key="1">
    <source>
        <dbReference type="SMART" id="SM00382"/>
    </source>
</evidence>
<dbReference type="GO" id="GO:0043531">
    <property type="term" value="F:ADP binding"/>
    <property type="evidence" value="ECO:0007669"/>
    <property type="project" value="InterPro"/>
</dbReference>
<accession>A0A9D1YTG4</accession>
<dbReference type="PANTHER" id="PTHR47691:SF3">
    <property type="entry name" value="HTH-TYPE TRANSCRIPTIONAL REGULATOR RV0890C-RELATED"/>
    <property type="match status" value="1"/>
</dbReference>
<dbReference type="InterPro" id="IPR003593">
    <property type="entry name" value="AAA+_ATPase"/>
</dbReference>
<protein>
    <recommendedName>
        <fullName evidence="1">AAA+ ATPase domain-containing protein</fullName>
    </recommendedName>
</protein>
<dbReference type="PANTHER" id="PTHR47691">
    <property type="entry name" value="REGULATOR-RELATED"/>
    <property type="match status" value="1"/>
</dbReference>